<evidence type="ECO:0000256" key="2">
    <source>
        <dbReference type="SAM" id="MobiDB-lite"/>
    </source>
</evidence>
<organism evidence="4">
    <name type="scientific">Mimivirus AB-566-O17</name>
    <dbReference type="NCBI Taxonomy" id="1988039"/>
    <lineage>
        <taxon>Viruses</taxon>
        <taxon>Varidnaviria</taxon>
        <taxon>Bamfordvirae</taxon>
        <taxon>Nucleocytoviricota</taxon>
        <taxon>Megaviricetes</taxon>
        <taxon>Imitervirales</taxon>
        <taxon>Mimiviridae</taxon>
        <taxon>Megamimivirinae</taxon>
        <taxon>Mimivirus</taxon>
    </lineage>
</organism>
<proteinExistence type="predicted"/>
<feature type="region of interest" description="Disordered" evidence="2">
    <location>
        <begin position="90"/>
        <end position="116"/>
    </location>
</feature>
<evidence type="ECO:0000256" key="1">
    <source>
        <dbReference type="ARBA" id="ARBA00022443"/>
    </source>
</evidence>
<dbReference type="InterPro" id="IPR036028">
    <property type="entry name" value="SH3-like_dom_sf"/>
</dbReference>
<dbReference type="SUPFAM" id="SSF50044">
    <property type="entry name" value="SH3-domain"/>
    <property type="match status" value="1"/>
</dbReference>
<dbReference type="PROSITE" id="PS50002">
    <property type="entry name" value="SH3"/>
    <property type="match status" value="1"/>
</dbReference>
<reference evidence="4" key="1">
    <citation type="journal article" date="2017" name="ISME J.">
        <title>Genomic exploration of individual giant ocean viruses.</title>
        <authorList>
            <person name="Wilson W.H."/>
            <person name="Gilg I.C."/>
            <person name="Moniruzzaman M."/>
            <person name="Field E.K."/>
            <person name="Koren S."/>
            <person name="LeCleir G.R."/>
            <person name="Martinez Martinez J."/>
            <person name="Poulton N.J."/>
            <person name="Swan B.K."/>
            <person name="Stepanauskas R."/>
            <person name="Wilhelm S.W."/>
        </authorList>
    </citation>
    <scope>NUCLEOTIDE SEQUENCE</scope>
</reference>
<evidence type="ECO:0000313" key="4">
    <source>
        <dbReference type="EMBL" id="ARR74959.1"/>
    </source>
</evidence>
<feature type="domain" description="SH3" evidence="3">
    <location>
        <begin position="1"/>
        <end position="67"/>
    </location>
</feature>
<dbReference type="InterPro" id="IPR001452">
    <property type="entry name" value="SH3_domain"/>
</dbReference>
<name>A0A1X9VNR8_9VIRU</name>
<keyword evidence="1" id="KW-0728">SH3 domain</keyword>
<evidence type="ECO:0000259" key="3">
    <source>
        <dbReference type="PROSITE" id="PS50002"/>
    </source>
</evidence>
<protein>
    <recommendedName>
        <fullName evidence="3">SH3 domain-containing protein</fullName>
    </recommendedName>
</protein>
<dbReference type="EMBL" id="KY565519">
    <property type="protein sequence ID" value="ARR74959.1"/>
    <property type="molecule type" value="Genomic_DNA"/>
</dbReference>
<sequence>MSLIQIKANRSYHANKRSELSFKKDQTFYVLYKDDDEYLVSSNDSNPFGYTALNGFVPVSLFDVQETQELCPDTPMDIDTPFAFQIPDFKQPQPFLPPPDDKASGKDQTYVPEYTPESLIDHNRPFQVYKTLRNRVVYRK</sequence>
<dbReference type="Gene3D" id="2.30.30.40">
    <property type="entry name" value="SH3 Domains"/>
    <property type="match status" value="1"/>
</dbReference>
<accession>A0A1X9VNR8</accession>
<dbReference type="Pfam" id="PF07653">
    <property type="entry name" value="SH3_2"/>
    <property type="match status" value="1"/>
</dbReference>
<gene>
    <name evidence="4" type="ORF">SAGO17_0039</name>
</gene>